<protein>
    <submittedName>
        <fullName evidence="1">Uncharacterized protein</fullName>
    </submittedName>
</protein>
<reference evidence="1" key="2">
    <citation type="journal article" date="2015" name="Fish Shellfish Immunol.">
        <title>Early steps in the European eel (Anguilla anguilla)-Vibrio vulnificus interaction in the gills: Role of the RtxA13 toxin.</title>
        <authorList>
            <person name="Callol A."/>
            <person name="Pajuelo D."/>
            <person name="Ebbesson L."/>
            <person name="Teles M."/>
            <person name="MacKenzie S."/>
            <person name="Amaro C."/>
        </authorList>
    </citation>
    <scope>NUCLEOTIDE SEQUENCE</scope>
</reference>
<organism evidence="1">
    <name type="scientific">Anguilla anguilla</name>
    <name type="common">European freshwater eel</name>
    <name type="synonym">Muraena anguilla</name>
    <dbReference type="NCBI Taxonomy" id="7936"/>
    <lineage>
        <taxon>Eukaryota</taxon>
        <taxon>Metazoa</taxon>
        <taxon>Chordata</taxon>
        <taxon>Craniata</taxon>
        <taxon>Vertebrata</taxon>
        <taxon>Euteleostomi</taxon>
        <taxon>Actinopterygii</taxon>
        <taxon>Neopterygii</taxon>
        <taxon>Teleostei</taxon>
        <taxon>Anguilliformes</taxon>
        <taxon>Anguillidae</taxon>
        <taxon>Anguilla</taxon>
    </lineage>
</organism>
<reference evidence="1" key="1">
    <citation type="submission" date="2014-11" db="EMBL/GenBank/DDBJ databases">
        <authorList>
            <person name="Amaro Gonzalez C."/>
        </authorList>
    </citation>
    <scope>NUCLEOTIDE SEQUENCE</scope>
</reference>
<sequence length="97" mass="10746">MIQLQKYDVVFAPSGECCNIIVLGVAFRKQLRMGHAFLWTSPLAPDGPYNLTSLSAVAPDAISPTPFHSRTVERLHSSGRGRFSLIQQHDVCKHTLI</sequence>
<proteinExistence type="predicted"/>
<dbReference type="AlphaFoldDB" id="A0A0E9WYX9"/>
<name>A0A0E9WYX9_ANGAN</name>
<evidence type="ECO:0000313" key="1">
    <source>
        <dbReference type="EMBL" id="JAH95559.1"/>
    </source>
</evidence>
<accession>A0A0E9WYX9</accession>
<dbReference type="EMBL" id="GBXM01013018">
    <property type="protein sequence ID" value="JAH95559.1"/>
    <property type="molecule type" value="Transcribed_RNA"/>
</dbReference>